<sequence length="53" mass="6131">NFCNLEPDKESGVKVEENNEGADLENLIYCYLESLKAWISKLKEIENIKSVNR</sequence>
<gene>
    <name evidence="1" type="ORF">RPERSI_LOCUS18075</name>
</gene>
<protein>
    <submittedName>
        <fullName evidence="1">10461_t:CDS:1</fullName>
    </submittedName>
</protein>
<proteinExistence type="predicted"/>
<reference evidence="1" key="1">
    <citation type="submission" date="2021-06" db="EMBL/GenBank/DDBJ databases">
        <authorList>
            <person name="Kallberg Y."/>
            <person name="Tangrot J."/>
            <person name="Rosling A."/>
        </authorList>
    </citation>
    <scope>NUCLEOTIDE SEQUENCE</scope>
    <source>
        <strain evidence="1">MA461A</strain>
    </source>
</reference>
<keyword evidence="2" id="KW-1185">Reference proteome</keyword>
<dbReference type="EMBL" id="CAJVQC010047248">
    <property type="protein sequence ID" value="CAG8784460.1"/>
    <property type="molecule type" value="Genomic_DNA"/>
</dbReference>
<comment type="caution">
    <text evidence="1">The sequence shown here is derived from an EMBL/GenBank/DDBJ whole genome shotgun (WGS) entry which is preliminary data.</text>
</comment>
<evidence type="ECO:0000313" key="2">
    <source>
        <dbReference type="Proteomes" id="UP000789920"/>
    </source>
</evidence>
<name>A0ACA9RBE0_9GLOM</name>
<feature type="non-terminal residue" evidence="1">
    <location>
        <position position="1"/>
    </location>
</feature>
<evidence type="ECO:0000313" key="1">
    <source>
        <dbReference type="EMBL" id="CAG8784460.1"/>
    </source>
</evidence>
<feature type="non-terminal residue" evidence="1">
    <location>
        <position position="53"/>
    </location>
</feature>
<organism evidence="1 2">
    <name type="scientific">Racocetra persica</name>
    <dbReference type="NCBI Taxonomy" id="160502"/>
    <lineage>
        <taxon>Eukaryota</taxon>
        <taxon>Fungi</taxon>
        <taxon>Fungi incertae sedis</taxon>
        <taxon>Mucoromycota</taxon>
        <taxon>Glomeromycotina</taxon>
        <taxon>Glomeromycetes</taxon>
        <taxon>Diversisporales</taxon>
        <taxon>Gigasporaceae</taxon>
        <taxon>Racocetra</taxon>
    </lineage>
</organism>
<accession>A0ACA9RBE0</accession>
<dbReference type="Proteomes" id="UP000789920">
    <property type="component" value="Unassembled WGS sequence"/>
</dbReference>